<dbReference type="Pfam" id="PF00107">
    <property type="entry name" value="ADH_zinc_N"/>
    <property type="match status" value="1"/>
</dbReference>
<reference evidence="4 5" key="1">
    <citation type="submission" date="2019-09" db="EMBL/GenBank/DDBJ databases">
        <title>Phylogeny of genus Pseudoclavibacter and closely related genus.</title>
        <authorList>
            <person name="Li Y."/>
        </authorList>
    </citation>
    <scope>NUCLEOTIDE SEQUENCE [LARGE SCALE GENOMIC DNA]</scope>
    <source>
        <strain evidence="4 5">DSM 23821</strain>
    </source>
</reference>
<name>A0A7J5BUI8_9MICO</name>
<dbReference type="Gene3D" id="3.90.180.10">
    <property type="entry name" value="Medium-chain alcohol dehydrogenases, catalytic domain"/>
    <property type="match status" value="1"/>
</dbReference>
<protein>
    <submittedName>
        <fullName evidence="4">NAD(P)H-quinone oxidoreductase</fullName>
    </submittedName>
</protein>
<gene>
    <name evidence="4" type="ORF">F8O01_06930</name>
</gene>
<evidence type="ECO:0000256" key="2">
    <source>
        <dbReference type="ARBA" id="ARBA00023002"/>
    </source>
</evidence>
<dbReference type="SUPFAM" id="SSF51735">
    <property type="entry name" value="NAD(P)-binding Rossmann-fold domains"/>
    <property type="match status" value="1"/>
</dbReference>
<keyword evidence="5" id="KW-1185">Reference proteome</keyword>
<dbReference type="InterPro" id="IPR020843">
    <property type="entry name" value="ER"/>
</dbReference>
<dbReference type="InterPro" id="IPR036291">
    <property type="entry name" value="NAD(P)-bd_dom_sf"/>
</dbReference>
<evidence type="ECO:0000313" key="5">
    <source>
        <dbReference type="Proteomes" id="UP000467240"/>
    </source>
</evidence>
<dbReference type="RefSeq" id="WP_158040152.1">
    <property type="nucleotide sequence ID" value="NZ_JACCFV010000001.1"/>
</dbReference>
<dbReference type="GO" id="GO:0070402">
    <property type="term" value="F:NADPH binding"/>
    <property type="evidence" value="ECO:0007669"/>
    <property type="project" value="TreeGrafter"/>
</dbReference>
<dbReference type="InterPro" id="IPR014189">
    <property type="entry name" value="Quinone_OxRdtase_PIG3"/>
</dbReference>
<dbReference type="EMBL" id="WBJZ01000007">
    <property type="protein sequence ID" value="KAB1657995.1"/>
    <property type="molecule type" value="Genomic_DNA"/>
</dbReference>
<dbReference type="PANTHER" id="PTHR48106:SF8">
    <property type="entry name" value="OS02G0805600 PROTEIN"/>
    <property type="match status" value="1"/>
</dbReference>
<dbReference type="InterPro" id="IPR013154">
    <property type="entry name" value="ADH-like_N"/>
</dbReference>
<evidence type="ECO:0000256" key="1">
    <source>
        <dbReference type="ARBA" id="ARBA00022857"/>
    </source>
</evidence>
<dbReference type="InterPro" id="IPR013149">
    <property type="entry name" value="ADH-like_C"/>
</dbReference>
<dbReference type="Pfam" id="PF08240">
    <property type="entry name" value="ADH_N"/>
    <property type="match status" value="1"/>
</dbReference>
<comment type="caution">
    <text evidence="4">The sequence shown here is derived from an EMBL/GenBank/DDBJ whole genome shotgun (WGS) entry which is preliminary data.</text>
</comment>
<dbReference type="Proteomes" id="UP000467240">
    <property type="component" value="Unassembled WGS sequence"/>
</dbReference>
<accession>A0A7J5BUI8</accession>
<dbReference type="CDD" id="cd05276">
    <property type="entry name" value="p53_inducible_oxidoreductase"/>
    <property type="match status" value="1"/>
</dbReference>
<dbReference type="SUPFAM" id="SSF50129">
    <property type="entry name" value="GroES-like"/>
    <property type="match status" value="1"/>
</dbReference>
<dbReference type="GO" id="GO:0016651">
    <property type="term" value="F:oxidoreductase activity, acting on NAD(P)H"/>
    <property type="evidence" value="ECO:0007669"/>
    <property type="project" value="TreeGrafter"/>
</dbReference>
<feature type="domain" description="Enoyl reductase (ER)" evidence="3">
    <location>
        <begin position="10"/>
        <end position="335"/>
    </location>
</feature>
<evidence type="ECO:0000259" key="3">
    <source>
        <dbReference type="SMART" id="SM00829"/>
    </source>
</evidence>
<proteinExistence type="predicted"/>
<dbReference type="AlphaFoldDB" id="A0A7J5BUI8"/>
<sequence>MRAIIYDEYGGPEVLRWGETADPVAAPGELLIEVRATALNRADVLQVRGLYDPPPGESRILGLECAGVVVALGEGVCDEIAPLLGRPWAIGDEVCALLGGGGYAQYVAVPAVQVLPVPNGVDLVEAAALPEAACTVWSSICMPTPVRAGEVVLVHGGSGGIGSFAVQLADALGAIVAATAGGPERTAVCAELGADIVVDHRSEDFVERIRATTDGHGADVILDVVGGDYLARNLDVLAEDGRLTIIGLLGGASAELDLARLLDRRLTVRATKLRNRPVTGPGSKAEIVAEVGRHVWPLLASGAIRPVATTIAPITDAASFHAAAGRSLPTGKVVFRVAAG</sequence>
<dbReference type="SMART" id="SM00829">
    <property type="entry name" value="PKS_ER"/>
    <property type="match status" value="1"/>
</dbReference>
<evidence type="ECO:0000313" key="4">
    <source>
        <dbReference type="EMBL" id="KAB1657995.1"/>
    </source>
</evidence>
<dbReference type="PANTHER" id="PTHR48106">
    <property type="entry name" value="QUINONE OXIDOREDUCTASE PIG3-RELATED"/>
    <property type="match status" value="1"/>
</dbReference>
<dbReference type="OrthoDB" id="9780520at2"/>
<dbReference type="InterPro" id="IPR011032">
    <property type="entry name" value="GroES-like_sf"/>
</dbReference>
<keyword evidence="1" id="KW-0521">NADP</keyword>
<dbReference type="NCBIfam" id="TIGR02824">
    <property type="entry name" value="quinone_pig3"/>
    <property type="match status" value="1"/>
</dbReference>
<organism evidence="4 5">
    <name type="scientific">Pseudoclavibacter chungangensis</name>
    <dbReference type="NCBI Taxonomy" id="587635"/>
    <lineage>
        <taxon>Bacteria</taxon>
        <taxon>Bacillati</taxon>
        <taxon>Actinomycetota</taxon>
        <taxon>Actinomycetes</taxon>
        <taxon>Micrococcales</taxon>
        <taxon>Microbacteriaceae</taxon>
        <taxon>Pseudoclavibacter</taxon>
    </lineage>
</organism>
<dbReference type="Gene3D" id="3.40.50.720">
    <property type="entry name" value="NAD(P)-binding Rossmann-like Domain"/>
    <property type="match status" value="1"/>
</dbReference>
<keyword evidence="2" id="KW-0560">Oxidoreductase</keyword>